<evidence type="ECO:0000256" key="3">
    <source>
        <dbReference type="PROSITE-ProRule" id="PRU00339"/>
    </source>
</evidence>
<dbReference type="SUPFAM" id="SSF48452">
    <property type="entry name" value="TPR-like"/>
    <property type="match status" value="1"/>
</dbReference>
<keyword evidence="2 3" id="KW-0802">TPR repeat</keyword>
<keyword evidence="1" id="KW-0677">Repeat</keyword>
<dbReference type="InterPro" id="IPR032578">
    <property type="entry name" value="DUF4919"/>
</dbReference>
<dbReference type="Gene3D" id="1.25.40.10">
    <property type="entry name" value="Tetratricopeptide repeat domain"/>
    <property type="match status" value="1"/>
</dbReference>
<sequence>MTKKYISILLLTLIHWPLLFAQTNNTIIEKGETLYQQGAYREAITLLSTHLSTLPEDTIALQIRGNCYWEIAAFDSAQIDYLTILQLAPNNADVHYNLSGLLELQSDLNGALYHMEQYVLLLPEDPNGHARKGMLLHLSGKTEEGLELLEKAVTMDGQNIMPLYLLAWVNYDQGHLEETIKWAQQAKTIAPLNSSMYIVEGLAYFDQKDYTKAADEFEQAFTLTDDISHLAMKAQALIMSRTPEEVFYYNNEQHILFKDIHAKNLKQLSQWSEHRRGKYSYKQLSKKFKNSPLSLSLDEYFMLYYGYANTKAYAPYSMQDNEMQAAFQKGDYQLCIKIGEELIDREPLNGIRKYETLALAYFAEKNTEKFEKYMQIYQGFLNGIMATGTGYNEDQALLVISAHDEYDIVRNLGYSSVTQELLHLKGHRYDLLFLEDEQGESRSLYFNIDKPFTHLSEQFMKKKK</sequence>
<dbReference type="Proteomes" id="UP001500298">
    <property type="component" value="Unassembled WGS sequence"/>
</dbReference>
<dbReference type="PANTHER" id="PTHR44858">
    <property type="entry name" value="TETRATRICOPEPTIDE REPEAT PROTEIN 6"/>
    <property type="match status" value="1"/>
</dbReference>
<dbReference type="RefSeq" id="WP_345368632.1">
    <property type="nucleotide sequence ID" value="NZ_BAABJX010000005.1"/>
</dbReference>
<evidence type="ECO:0008006" key="6">
    <source>
        <dbReference type="Google" id="ProtNLM"/>
    </source>
</evidence>
<reference evidence="5" key="1">
    <citation type="journal article" date="2019" name="Int. J. Syst. Evol. Microbiol.">
        <title>The Global Catalogue of Microorganisms (GCM) 10K type strain sequencing project: providing services to taxonomists for standard genome sequencing and annotation.</title>
        <authorList>
            <consortium name="The Broad Institute Genomics Platform"/>
            <consortium name="The Broad Institute Genome Sequencing Center for Infectious Disease"/>
            <person name="Wu L."/>
            <person name="Ma J."/>
        </authorList>
    </citation>
    <scope>NUCLEOTIDE SEQUENCE [LARGE SCALE GENOMIC DNA]</scope>
    <source>
        <strain evidence="5">JCM 18326</strain>
    </source>
</reference>
<dbReference type="Pfam" id="PF13181">
    <property type="entry name" value="TPR_8"/>
    <property type="match status" value="1"/>
</dbReference>
<gene>
    <name evidence="4" type="ORF">GCM10023331_02830</name>
</gene>
<accession>A0ABP9CY89</accession>
<dbReference type="SMART" id="SM00028">
    <property type="entry name" value="TPR"/>
    <property type="match status" value="5"/>
</dbReference>
<dbReference type="InterPro" id="IPR011990">
    <property type="entry name" value="TPR-like_helical_dom_sf"/>
</dbReference>
<comment type="caution">
    <text evidence="4">The sequence shown here is derived from an EMBL/GenBank/DDBJ whole genome shotgun (WGS) entry which is preliminary data.</text>
</comment>
<dbReference type="InterPro" id="IPR019734">
    <property type="entry name" value="TPR_rpt"/>
</dbReference>
<evidence type="ECO:0000313" key="4">
    <source>
        <dbReference type="EMBL" id="GAA4821891.1"/>
    </source>
</evidence>
<evidence type="ECO:0000313" key="5">
    <source>
        <dbReference type="Proteomes" id="UP001500298"/>
    </source>
</evidence>
<dbReference type="EMBL" id="BAABJX010000005">
    <property type="protein sequence ID" value="GAA4821891.1"/>
    <property type="molecule type" value="Genomic_DNA"/>
</dbReference>
<organism evidence="4 5">
    <name type="scientific">Algivirga pacifica</name>
    <dbReference type="NCBI Taxonomy" id="1162670"/>
    <lineage>
        <taxon>Bacteria</taxon>
        <taxon>Pseudomonadati</taxon>
        <taxon>Bacteroidota</taxon>
        <taxon>Cytophagia</taxon>
        <taxon>Cytophagales</taxon>
        <taxon>Flammeovirgaceae</taxon>
        <taxon>Algivirga</taxon>
    </lineage>
</organism>
<evidence type="ECO:0000256" key="2">
    <source>
        <dbReference type="ARBA" id="ARBA00022803"/>
    </source>
</evidence>
<keyword evidence="5" id="KW-1185">Reference proteome</keyword>
<proteinExistence type="predicted"/>
<feature type="repeat" description="TPR" evidence="3">
    <location>
        <begin position="194"/>
        <end position="227"/>
    </location>
</feature>
<protein>
    <recommendedName>
        <fullName evidence="6">Tetratricopeptide repeat-containing protein</fullName>
    </recommendedName>
</protein>
<evidence type="ECO:0000256" key="1">
    <source>
        <dbReference type="ARBA" id="ARBA00022737"/>
    </source>
</evidence>
<dbReference type="InterPro" id="IPR050498">
    <property type="entry name" value="Ycf3"/>
</dbReference>
<dbReference type="PROSITE" id="PS50005">
    <property type="entry name" value="TPR"/>
    <property type="match status" value="1"/>
</dbReference>
<name>A0ABP9CY89_9BACT</name>
<dbReference type="PANTHER" id="PTHR44858:SF1">
    <property type="entry name" value="UDP-N-ACETYLGLUCOSAMINE--PEPTIDE N-ACETYLGLUCOSAMINYLTRANSFERASE SPINDLY-RELATED"/>
    <property type="match status" value="1"/>
</dbReference>
<dbReference type="Pfam" id="PF16266">
    <property type="entry name" value="DUF4919"/>
    <property type="match status" value="1"/>
</dbReference>